<dbReference type="CDD" id="cd02440">
    <property type="entry name" value="AdoMet_MTases"/>
    <property type="match status" value="1"/>
</dbReference>
<evidence type="ECO:0000313" key="3">
    <source>
        <dbReference type="Proteomes" id="UP000198931"/>
    </source>
</evidence>
<gene>
    <name evidence="2" type="ORF">SAMN05443292_2835</name>
</gene>
<keyword evidence="2" id="KW-0808">Transferase</keyword>
<dbReference type="Gene3D" id="3.40.50.150">
    <property type="entry name" value="Vaccinia Virus protein VP39"/>
    <property type="match status" value="1"/>
</dbReference>
<dbReference type="Pfam" id="PF13847">
    <property type="entry name" value="Methyltransf_31"/>
    <property type="match status" value="1"/>
</dbReference>
<dbReference type="PANTHER" id="PTHR43861">
    <property type="entry name" value="TRANS-ACONITATE 2-METHYLTRANSFERASE-RELATED"/>
    <property type="match status" value="1"/>
</dbReference>
<keyword evidence="2" id="KW-0489">Methyltransferase</keyword>
<dbReference type="GO" id="GO:0008168">
    <property type="term" value="F:methyltransferase activity"/>
    <property type="evidence" value="ECO:0007669"/>
    <property type="project" value="UniProtKB-KW"/>
</dbReference>
<evidence type="ECO:0000313" key="2">
    <source>
        <dbReference type="EMBL" id="SFI52696.1"/>
    </source>
</evidence>
<proteinExistence type="predicted"/>
<dbReference type="AlphaFoldDB" id="A0A1I3IXS4"/>
<reference evidence="2 3" key="1">
    <citation type="submission" date="2016-10" db="EMBL/GenBank/DDBJ databases">
        <authorList>
            <person name="de Groot N.N."/>
        </authorList>
    </citation>
    <scope>NUCLEOTIDE SEQUENCE [LARGE SCALE GENOMIC DNA]</scope>
    <source>
        <strain evidence="2 3">DSM 26000</strain>
    </source>
</reference>
<name>A0A1I3IXS4_9FLAO</name>
<accession>A0A1I3IXS4</accession>
<dbReference type="Gene3D" id="2.20.25.110">
    <property type="entry name" value="S-adenosyl-L-methionine-dependent methyltransferases"/>
    <property type="match status" value="1"/>
</dbReference>
<dbReference type="STRING" id="1125876.SAMN05443292_2835"/>
<dbReference type="OrthoDB" id="9811589at2"/>
<evidence type="ECO:0000259" key="1">
    <source>
        <dbReference type="Pfam" id="PF13847"/>
    </source>
</evidence>
<organism evidence="2 3">
    <name type="scientific">Halpernia frigidisoli</name>
    <dbReference type="NCBI Taxonomy" id="1125876"/>
    <lineage>
        <taxon>Bacteria</taxon>
        <taxon>Pseudomonadati</taxon>
        <taxon>Bacteroidota</taxon>
        <taxon>Flavobacteriia</taxon>
        <taxon>Flavobacteriales</taxon>
        <taxon>Weeksellaceae</taxon>
        <taxon>Chryseobacterium group</taxon>
        <taxon>Halpernia</taxon>
    </lineage>
</organism>
<sequence>MEWFETWFNTPYYHILYKDRDYEEGERFLEKLVESLNLKPKAKIIDLACGKGRHSVFLNKIGFHVLGLDLSEKSILFDKKYENPDLHFAVHDIRNEIESEKVNAVFNLFTSFGYFKTDEEDQKVFTSVSNILEKNGLFVLDFLNAEYVKNHIEYQSTIRKGEIDFHIKKTIENNHVIKEITFHDDGQDFKFEENVKLLDLEDINNFAKNSYLKRIKIWGDYQLNEFDVKSSPRCINVFKKIK</sequence>
<dbReference type="EMBL" id="FOQT01000005">
    <property type="protein sequence ID" value="SFI52696.1"/>
    <property type="molecule type" value="Genomic_DNA"/>
</dbReference>
<feature type="domain" description="Methyltransferase" evidence="1">
    <location>
        <begin position="39"/>
        <end position="157"/>
    </location>
</feature>
<protein>
    <submittedName>
        <fullName evidence="2">Methyltransferase domain-containing protein</fullName>
    </submittedName>
</protein>
<dbReference type="GO" id="GO:0032259">
    <property type="term" value="P:methylation"/>
    <property type="evidence" value="ECO:0007669"/>
    <property type="project" value="UniProtKB-KW"/>
</dbReference>
<dbReference type="InterPro" id="IPR025714">
    <property type="entry name" value="Methyltranfer_dom"/>
</dbReference>
<keyword evidence="3" id="KW-1185">Reference proteome</keyword>
<dbReference type="Proteomes" id="UP000198931">
    <property type="component" value="Unassembled WGS sequence"/>
</dbReference>
<dbReference type="RefSeq" id="WP_090082314.1">
    <property type="nucleotide sequence ID" value="NZ_FOQT01000005.1"/>
</dbReference>
<dbReference type="InterPro" id="IPR029063">
    <property type="entry name" value="SAM-dependent_MTases_sf"/>
</dbReference>
<dbReference type="SUPFAM" id="SSF53335">
    <property type="entry name" value="S-adenosyl-L-methionine-dependent methyltransferases"/>
    <property type="match status" value="1"/>
</dbReference>